<evidence type="ECO:0000313" key="2">
    <source>
        <dbReference type="EMBL" id="KRY94774.1"/>
    </source>
</evidence>
<comment type="caution">
    <text evidence="2">The sequence shown here is derived from an EMBL/GenBank/DDBJ whole genome shotgun (WGS) entry which is preliminary data.</text>
</comment>
<keyword evidence="3" id="KW-1185">Reference proteome</keyword>
<accession>A0A0V1G8Z5</accession>
<sequence>MKTKTSRLERIASKEGKVVSESKQAANQTGVAPGVAWGKRFQKLNNREIIAASVA</sequence>
<proteinExistence type="predicted"/>
<protein>
    <submittedName>
        <fullName evidence="2">Uncharacterized protein</fullName>
    </submittedName>
</protein>
<name>A0A0V1G8Z5_9BILA</name>
<evidence type="ECO:0000313" key="3">
    <source>
        <dbReference type="Proteomes" id="UP000055024"/>
    </source>
</evidence>
<feature type="region of interest" description="Disordered" evidence="1">
    <location>
        <begin position="1"/>
        <end position="25"/>
    </location>
</feature>
<gene>
    <name evidence="2" type="ORF">T11_12654</name>
</gene>
<feature type="compositionally biased region" description="Basic and acidic residues" evidence="1">
    <location>
        <begin position="1"/>
        <end position="20"/>
    </location>
</feature>
<evidence type="ECO:0000256" key="1">
    <source>
        <dbReference type="SAM" id="MobiDB-lite"/>
    </source>
</evidence>
<organism evidence="2 3">
    <name type="scientific">Trichinella zimbabwensis</name>
    <dbReference type="NCBI Taxonomy" id="268475"/>
    <lineage>
        <taxon>Eukaryota</taxon>
        <taxon>Metazoa</taxon>
        <taxon>Ecdysozoa</taxon>
        <taxon>Nematoda</taxon>
        <taxon>Enoplea</taxon>
        <taxon>Dorylaimia</taxon>
        <taxon>Trichinellida</taxon>
        <taxon>Trichinellidae</taxon>
        <taxon>Trichinella</taxon>
    </lineage>
</organism>
<dbReference type="Proteomes" id="UP000055024">
    <property type="component" value="Unassembled WGS sequence"/>
</dbReference>
<reference evidence="2 3" key="1">
    <citation type="submission" date="2015-01" db="EMBL/GenBank/DDBJ databases">
        <title>Evolution of Trichinella species and genotypes.</title>
        <authorList>
            <person name="Korhonen P.K."/>
            <person name="Edoardo P."/>
            <person name="Giuseppe L.R."/>
            <person name="Gasser R.B."/>
        </authorList>
    </citation>
    <scope>NUCLEOTIDE SEQUENCE [LARGE SCALE GENOMIC DNA]</scope>
    <source>
        <strain evidence="2">ISS1029</strain>
    </source>
</reference>
<dbReference type="EMBL" id="JYDP01004572">
    <property type="protein sequence ID" value="KRY94774.1"/>
    <property type="molecule type" value="Genomic_DNA"/>
</dbReference>
<dbReference type="AlphaFoldDB" id="A0A0V1G8Z5"/>